<evidence type="ECO:0000259" key="3">
    <source>
        <dbReference type="Pfam" id="PF00561"/>
    </source>
</evidence>
<keyword evidence="2" id="KW-0732">Signal</keyword>
<dbReference type="InterPro" id="IPR000073">
    <property type="entry name" value="AB_hydrolase_1"/>
</dbReference>
<dbReference type="InterPro" id="IPR050261">
    <property type="entry name" value="FrsA_esterase"/>
</dbReference>
<name>A0ABS8EQ68_9FLAO</name>
<protein>
    <submittedName>
        <fullName evidence="4">Alpha/beta fold hydrolase</fullName>
    </submittedName>
</protein>
<feature type="signal peptide" evidence="2">
    <location>
        <begin position="1"/>
        <end position="23"/>
    </location>
</feature>
<dbReference type="InterPro" id="IPR029058">
    <property type="entry name" value="AB_hydrolase_fold"/>
</dbReference>
<reference evidence="4" key="2">
    <citation type="submission" date="2021-10" db="EMBL/GenBank/DDBJ databases">
        <title>Genome of Winogradskyella sp. E313.</title>
        <authorList>
            <person name="Zhou Y."/>
        </authorList>
    </citation>
    <scope>NUCLEOTIDE SEQUENCE</scope>
    <source>
        <strain evidence="4">E313</strain>
    </source>
</reference>
<evidence type="ECO:0000313" key="4">
    <source>
        <dbReference type="EMBL" id="MCC1485151.1"/>
    </source>
</evidence>
<accession>A0ABS8EQ68</accession>
<dbReference type="Proteomes" id="UP000778797">
    <property type="component" value="Unassembled WGS sequence"/>
</dbReference>
<comment type="similarity">
    <text evidence="1">Belongs to the AB hydrolase superfamily. FUS2 hydrolase family.</text>
</comment>
<dbReference type="GO" id="GO:0016787">
    <property type="term" value="F:hydrolase activity"/>
    <property type="evidence" value="ECO:0007669"/>
    <property type="project" value="UniProtKB-KW"/>
</dbReference>
<organism evidence="4 5">
    <name type="scientific">Winogradskyella immobilis</name>
    <dbReference type="NCBI Taxonomy" id="2816852"/>
    <lineage>
        <taxon>Bacteria</taxon>
        <taxon>Pseudomonadati</taxon>
        <taxon>Bacteroidota</taxon>
        <taxon>Flavobacteriia</taxon>
        <taxon>Flavobacteriales</taxon>
        <taxon>Flavobacteriaceae</taxon>
        <taxon>Winogradskyella</taxon>
    </lineage>
</organism>
<dbReference type="Pfam" id="PF00561">
    <property type="entry name" value="Abhydrolase_1"/>
    <property type="match status" value="1"/>
</dbReference>
<feature type="chain" id="PRO_5047449290" evidence="2">
    <location>
        <begin position="24"/>
        <end position="249"/>
    </location>
</feature>
<evidence type="ECO:0000256" key="1">
    <source>
        <dbReference type="ARBA" id="ARBA00038115"/>
    </source>
</evidence>
<dbReference type="EMBL" id="JAFMPT010000016">
    <property type="protein sequence ID" value="MCC1485151.1"/>
    <property type="molecule type" value="Genomic_DNA"/>
</dbReference>
<gene>
    <name evidence="4" type="ORF">J1C55_11165</name>
</gene>
<dbReference type="RefSeq" id="WP_227477643.1">
    <property type="nucleotide sequence ID" value="NZ_JAFMPT010000016.1"/>
</dbReference>
<dbReference type="Gene3D" id="3.40.50.1820">
    <property type="entry name" value="alpha/beta hydrolase"/>
    <property type="match status" value="1"/>
</dbReference>
<sequence>MFFKKIAPLLLSILFCVSLNAQKKEKSAKLSLTTSDNQTISAKLLLPEADAESYPAIILIHQGGSSKKEWFSLPISKQLLKEGYALLAYDIRMHGESSKDVEGATSIFKLFDDPNRAPLDLKAVIDFLKNDKRIDNSRIGIMGASVGANLACVASATSEYNIKSIVVLSAKTSAVQNLFGKDEPIAFKNGFFIASEGEGKRKDWAKELYNVTSGERKIVIAEGSKHGSFILKSNKALSNEVVEWIKQTL</sequence>
<dbReference type="PANTHER" id="PTHR22946">
    <property type="entry name" value="DIENELACTONE HYDROLASE DOMAIN-CONTAINING PROTEIN-RELATED"/>
    <property type="match status" value="1"/>
</dbReference>
<comment type="caution">
    <text evidence="4">The sequence shown here is derived from an EMBL/GenBank/DDBJ whole genome shotgun (WGS) entry which is preliminary data.</text>
</comment>
<reference evidence="4" key="1">
    <citation type="submission" date="2021-03" db="EMBL/GenBank/DDBJ databases">
        <authorList>
            <person name="Ping X."/>
        </authorList>
    </citation>
    <scope>NUCLEOTIDE SEQUENCE</scope>
    <source>
        <strain evidence="4">E313</strain>
    </source>
</reference>
<dbReference type="SUPFAM" id="SSF53474">
    <property type="entry name" value="alpha/beta-Hydrolases"/>
    <property type="match status" value="1"/>
</dbReference>
<evidence type="ECO:0000256" key="2">
    <source>
        <dbReference type="SAM" id="SignalP"/>
    </source>
</evidence>
<evidence type="ECO:0000313" key="5">
    <source>
        <dbReference type="Proteomes" id="UP000778797"/>
    </source>
</evidence>
<keyword evidence="4" id="KW-0378">Hydrolase</keyword>
<keyword evidence="5" id="KW-1185">Reference proteome</keyword>
<proteinExistence type="inferred from homology"/>
<feature type="domain" description="AB hydrolase-1" evidence="3">
    <location>
        <begin position="55"/>
        <end position="170"/>
    </location>
</feature>